<comment type="function">
    <text evidence="6">Forms membrane-associated dynamic filaments that are essential for cell shape determination. Acts by regulating cell wall synthesis and cell elongation, and thus cell shape. A feedback loop between cell geometry and MreB localization may maintain elongated cell shape by targeting cell wall growth to regions of negative cell wall curvature.</text>
</comment>
<feature type="binding site" evidence="6">
    <location>
        <begin position="213"/>
        <end position="216"/>
    </location>
    <ligand>
        <name>ATP</name>
        <dbReference type="ChEBI" id="CHEBI:30616"/>
    </ligand>
</feature>
<dbReference type="PRINTS" id="PR01652">
    <property type="entry name" value="SHAPEPROTEIN"/>
</dbReference>
<evidence type="ECO:0000313" key="8">
    <source>
        <dbReference type="Proteomes" id="UP000177885"/>
    </source>
</evidence>
<dbReference type="AlphaFoldDB" id="A0A1F7TKH8"/>
<feature type="binding site" evidence="6">
    <location>
        <begin position="165"/>
        <end position="167"/>
    </location>
    <ligand>
        <name>ATP</name>
        <dbReference type="ChEBI" id="CHEBI:30616"/>
    </ligand>
</feature>
<dbReference type="GO" id="GO:0000902">
    <property type="term" value="P:cell morphogenesis"/>
    <property type="evidence" value="ECO:0007669"/>
    <property type="project" value="InterPro"/>
</dbReference>
<keyword evidence="2 6" id="KW-0547">Nucleotide-binding</keyword>
<keyword evidence="4 6" id="KW-0133">Cell shape</keyword>
<dbReference type="EMBL" id="MGDT01000007">
    <property type="protein sequence ID" value="OGL66469.1"/>
    <property type="molecule type" value="Genomic_DNA"/>
</dbReference>
<dbReference type="Pfam" id="PF06723">
    <property type="entry name" value="MreB_Mbl"/>
    <property type="match status" value="1"/>
</dbReference>
<evidence type="ECO:0000256" key="1">
    <source>
        <dbReference type="ARBA" id="ARBA00022490"/>
    </source>
</evidence>
<comment type="subunit">
    <text evidence="6">Forms polymers.</text>
</comment>
<name>A0A1F7TKH8_9BACT</name>
<reference evidence="7 8" key="1">
    <citation type="journal article" date="2016" name="Nat. Commun.">
        <title>Thousands of microbial genomes shed light on interconnected biogeochemical processes in an aquifer system.</title>
        <authorList>
            <person name="Anantharaman K."/>
            <person name="Brown C.T."/>
            <person name="Hug L.A."/>
            <person name="Sharon I."/>
            <person name="Castelle C.J."/>
            <person name="Probst A.J."/>
            <person name="Thomas B.C."/>
            <person name="Singh A."/>
            <person name="Wilkins M.J."/>
            <person name="Karaoz U."/>
            <person name="Brodie E.L."/>
            <person name="Williams K.H."/>
            <person name="Hubbard S.S."/>
            <person name="Banfield J.F."/>
        </authorList>
    </citation>
    <scope>NUCLEOTIDE SEQUENCE [LARGE SCALE GENOMIC DNA]</scope>
</reference>
<comment type="subcellular location">
    <subcellularLocation>
        <location evidence="6">Cytoplasm</location>
    </subcellularLocation>
    <text evidence="6">Membrane-associated.</text>
</comment>
<dbReference type="InterPro" id="IPR056546">
    <property type="entry name" value="MreB_MamK-like"/>
</dbReference>
<feature type="binding site" evidence="6">
    <location>
        <begin position="293"/>
        <end position="296"/>
    </location>
    <ligand>
        <name>ATP</name>
        <dbReference type="ChEBI" id="CHEBI:30616"/>
    </ligand>
</feature>
<accession>A0A1F7TKH8</accession>
<sequence>MLDRFFGRFSKDLGIDLGTSNTLVFSQERGIVINEPSIVAVNTRTDQILAVGRDAKDMLGKTPPHIQITKPLNKGVISDFEVTEKMLKYFIDQVHKESFTIVPRPRVVIGVPLETTEVERKAIEDAALSAGARQVFMVQNPLLAALGARLPITDSVGTMVVDVGGGTTEIAVLSLAGIVTWKSLPVAGEEMNKNIIQYARDVFNLLLGERNAEQVKIRIGTAVPQEDLMSLDMRGRDLVTGLPREIPISDGQIREALRRSISTIIENVKATLEVTPPELVADIYERGVVLTGGGALLKGLDTLISREAAIPVRVAEDPLTCVVRGAGALLDDEALLKDIAMPSSQGPVS</sequence>
<dbReference type="HAMAP" id="MF_02207">
    <property type="entry name" value="MreB"/>
    <property type="match status" value="1"/>
</dbReference>
<evidence type="ECO:0000256" key="6">
    <source>
        <dbReference type="HAMAP-Rule" id="MF_02207"/>
    </source>
</evidence>
<dbReference type="GO" id="GO:0005737">
    <property type="term" value="C:cytoplasm"/>
    <property type="evidence" value="ECO:0007669"/>
    <property type="project" value="UniProtKB-SubCell"/>
</dbReference>
<gene>
    <name evidence="6" type="primary">mreB</name>
    <name evidence="7" type="ORF">A2856_02140</name>
</gene>
<dbReference type="NCBIfam" id="NF010539">
    <property type="entry name" value="PRK13927.1"/>
    <property type="match status" value="1"/>
</dbReference>
<comment type="caution">
    <text evidence="7">The sequence shown here is derived from an EMBL/GenBank/DDBJ whole genome shotgun (WGS) entry which is preliminary data.</text>
</comment>
<dbReference type="PANTHER" id="PTHR42749:SF1">
    <property type="entry name" value="CELL SHAPE-DETERMINING PROTEIN MREB"/>
    <property type="match status" value="1"/>
</dbReference>
<dbReference type="NCBIfam" id="TIGR00904">
    <property type="entry name" value="mreB"/>
    <property type="match status" value="1"/>
</dbReference>
<evidence type="ECO:0000256" key="3">
    <source>
        <dbReference type="ARBA" id="ARBA00022840"/>
    </source>
</evidence>
<dbReference type="Gene3D" id="3.30.420.40">
    <property type="match status" value="3"/>
</dbReference>
<evidence type="ECO:0000256" key="4">
    <source>
        <dbReference type="ARBA" id="ARBA00022960"/>
    </source>
</evidence>
<keyword evidence="1 6" id="KW-0963">Cytoplasm</keyword>
<protein>
    <recommendedName>
        <fullName evidence="6">Cell shape-determining protein MreB</fullName>
    </recommendedName>
</protein>
<dbReference type="GO" id="GO:0005524">
    <property type="term" value="F:ATP binding"/>
    <property type="evidence" value="ECO:0007669"/>
    <property type="project" value="UniProtKB-KW"/>
</dbReference>
<evidence type="ECO:0000256" key="5">
    <source>
        <dbReference type="ARBA" id="ARBA00023458"/>
    </source>
</evidence>
<dbReference type="Proteomes" id="UP000177885">
    <property type="component" value="Unassembled WGS sequence"/>
</dbReference>
<dbReference type="PANTHER" id="PTHR42749">
    <property type="entry name" value="CELL SHAPE-DETERMINING PROTEIN MREB"/>
    <property type="match status" value="1"/>
</dbReference>
<organism evidence="7 8">
    <name type="scientific">Candidatus Uhrbacteria bacterium RIFCSPHIGHO2_01_FULL_63_20</name>
    <dbReference type="NCBI Taxonomy" id="1802385"/>
    <lineage>
        <taxon>Bacteria</taxon>
        <taxon>Candidatus Uhriibacteriota</taxon>
    </lineage>
</organism>
<dbReference type="InterPro" id="IPR004753">
    <property type="entry name" value="MreB"/>
</dbReference>
<dbReference type="InterPro" id="IPR043129">
    <property type="entry name" value="ATPase_NBD"/>
</dbReference>
<dbReference type="GO" id="GO:0008360">
    <property type="term" value="P:regulation of cell shape"/>
    <property type="evidence" value="ECO:0007669"/>
    <property type="project" value="UniProtKB-UniRule"/>
</dbReference>
<dbReference type="SUPFAM" id="SSF53067">
    <property type="entry name" value="Actin-like ATPase domain"/>
    <property type="match status" value="2"/>
</dbReference>
<dbReference type="STRING" id="1802385.A2856_02140"/>
<comment type="caution">
    <text evidence="6">Lacks conserved residue(s) required for the propagation of feature annotation.</text>
</comment>
<keyword evidence="3 6" id="KW-0067">ATP-binding</keyword>
<evidence type="ECO:0000313" key="7">
    <source>
        <dbReference type="EMBL" id="OGL66469.1"/>
    </source>
</evidence>
<comment type="similarity">
    <text evidence="5 6">Belongs to the FtsA/MreB family.</text>
</comment>
<dbReference type="CDD" id="cd10225">
    <property type="entry name" value="ASKHA_NBD_MreB-like"/>
    <property type="match status" value="1"/>
</dbReference>
<evidence type="ECO:0000256" key="2">
    <source>
        <dbReference type="ARBA" id="ARBA00022741"/>
    </source>
</evidence>
<proteinExistence type="inferred from homology"/>